<dbReference type="Proteomes" id="UP000252387">
    <property type="component" value="Unassembled WGS sequence"/>
</dbReference>
<evidence type="ECO:0000313" key="2">
    <source>
        <dbReference type="EMBL" id="RCS30104.1"/>
    </source>
</evidence>
<dbReference type="EMBL" id="QFWQ01000005">
    <property type="protein sequence ID" value="RCS30104.1"/>
    <property type="molecule type" value="Genomic_DNA"/>
</dbReference>
<comment type="caution">
    <text evidence="2">The sequence shown here is derived from an EMBL/GenBank/DDBJ whole genome shotgun (WGS) entry which is preliminary data.</text>
</comment>
<name>A0A368KDX0_9GAMM</name>
<evidence type="ECO:0000313" key="3">
    <source>
        <dbReference type="Proteomes" id="UP000252387"/>
    </source>
</evidence>
<sequence>MKRFAGFSLFLFLSCSIAAAQASPRDVLIERCETAYLRATTLSADSPLVDMLLASTKSANREVNDDTWRVIRQEIATAVTQSLTERGSMLDTTFRKSMESLSDAELARLSQVLNDPAYTKFQSAMASPATQKQFMQAMFGDAAKFQTVANKILARHGLKEGP</sequence>
<keyword evidence="3" id="KW-1185">Reference proteome</keyword>
<protein>
    <recommendedName>
        <fullName evidence="4">DUF4142 domain-containing protein</fullName>
    </recommendedName>
</protein>
<keyword evidence="1" id="KW-0732">Signal</keyword>
<dbReference type="PROSITE" id="PS51257">
    <property type="entry name" value="PROKAR_LIPOPROTEIN"/>
    <property type="match status" value="1"/>
</dbReference>
<evidence type="ECO:0008006" key="4">
    <source>
        <dbReference type="Google" id="ProtNLM"/>
    </source>
</evidence>
<proteinExistence type="predicted"/>
<gene>
    <name evidence="2" type="ORF">DEO45_08530</name>
</gene>
<reference evidence="2 3" key="1">
    <citation type="submission" date="2018-05" db="EMBL/GenBank/DDBJ databases">
        <title>Draft genome sequence of Rhodanobacter denitrificans Yn1 isolated from gold copper mine.</title>
        <authorList>
            <person name="Yang N."/>
            <person name="Mazhar H.S."/>
            <person name="Rensing C."/>
        </authorList>
    </citation>
    <scope>NUCLEOTIDE SEQUENCE [LARGE SCALE GENOMIC DNA]</scope>
    <source>
        <strain evidence="2 3">Yn1</strain>
    </source>
</reference>
<feature type="chain" id="PRO_5016720347" description="DUF4142 domain-containing protein" evidence="1">
    <location>
        <begin position="23"/>
        <end position="162"/>
    </location>
</feature>
<dbReference type="RefSeq" id="WP_114342531.1">
    <property type="nucleotide sequence ID" value="NZ_QFWQ01000005.1"/>
</dbReference>
<feature type="signal peptide" evidence="1">
    <location>
        <begin position="1"/>
        <end position="22"/>
    </location>
</feature>
<organism evidence="2 3">
    <name type="scientific">Rhodanobacter denitrificans</name>
    <dbReference type="NCBI Taxonomy" id="666685"/>
    <lineage>
        <taxon>Bacteria</taxon>
        <taxon>Pseudomonadati</taxon>
        <taxon>Pseudomonadota</taxon>
        <taxon>Gammaproteobacteria</taxon>
        <taxon>Lysobacterales</taxon>
        <taxon>Rhodanobacteraceae</taxon>
        <taxon>Rhodanobacter</taxon>
    </lineage>
</organism>
<evidence type="ECO:0000256" key="1">
    <source>
        <dbReference type="SAM" id="SignalP"/>
    </source>
</evidence>
<dbReference type="AlphaFoldDB" id="A0A368KDX0"/>
<accession>A0A368KDX0</accession>